<evidence type="ECO:0000313" key="5">
    <source>
        <dbReference type="Proteomes" id="UP000256321"/>
    </source>
</evidence>
<dbReference type="Pfam" id="PF03724">
    <property type="entry name" value="META"/>
    <property type="match status" value="1"/>
</dbReference>
<reference evidence="3 6" key="2">
    <citation type="submission" date="2020-08" db="EMBL/GenBank/DDBJ databases">
        <title>Genome public.</title>
        <authorList>
            <person name="Liu C."/>
            <person name="Sun Q."/>
        </authorList>
    </citation>
    <scope>NUCLEOTIDE SEQUENCE [LARGE SCALE GENOMIC DNA]</scope>
    <source>
        <strain evidence="3 6">426_9</strain>
    </source>
</reference>
<feature type="chain" id="PRO_5017595347" evidence="1">
    <location>
        <begin position="24"/>
        <end position="286"/>
    </location>
</feature>
<evidence type="ECO:0000313" key="6">
    <source>
        <dbReference type="Proteomes" id="UP000629596"/>
    </source>
</evidence>
<reference evidence="4 5" key="1">
    <citation type="submission" date="2018-07" db="EMBL/GenBank/DDBJ databases">
        <title>Parabacteroides acidifaciens nov. sp., isolated from human feces.</title>
        <authorList>
            <person name="Wang Y.J."/>
        </authorList>
    </citation>
    <scope>NUCLEOTIDE SEQUENCE [LARGE SCALE GENOMIC DNA]</scope>
    <source>
        <strain evidence="4 5">426-9</strain>
    </source>
</reference>
<evidence type="ECO:0000259" key="2">
    <source>
        <dbReference type="Pfam" id="PF03724"/>
    </source>
</evidence>
<name>A0A3D8HAP7_9BACT</name>
<feature type="signal peptide" evidence="1">
    <location>
        <begin position="1"/>
        <end position="23"/>
    </location>
</feature>
<keyword evidence="6" id="KW-1185">Reference proteome</keyword>
<evidence type="ECO:0000313" key="4">
    <source>
        <dbReference type="EMBL" id="RDU48008.1"/>
    </source>
</evidence>
<dbReference type="PROSITE" id="PS51257">
    <property type="entry name" value="PROKAR_LIPOPROTEIN"/>
    <property type="match status" value="1"/>
</dbReference>
<organism evidence="4 5">
    <name type="scientific">Parabacteroides acidifaciens</name>
    <dbReference type="NCBI Taxonomy" id="2290935"/>
    <lineage>
        <taxon>Bacteria</taxon>
        <taxon>Pseudomonadati</taxon>
        <taxon>Bacteroidota</taxon>
        <taxon>Bacteroidia</taxon>
        <taxon>Bacteroidales</taxon>
        <taxon>Tannerellaceae</taxon>
        <taxon>Parabacteroides</taxon>
    </lineage>
</organism>
<proteinExistence type="predicted"/>
<dbReference type="Gene3D" id="2.40.128.270">
    <property type="match status" value="1"/>
</dbReference>
<dbReference type="EMBL" id="JACRTI010000051">
    <property type="protein sequence ID" value="MBC8603243.1"/>
    <property type="molecule type" value="Genomic_DNA"/>
</dbReference>
<protein>
    <submittedName>
        <fullName evidence="4">META domain-containing protein</fullName>
    </submittedName>
</protein>
<keyword evidence="1" id="KW-0732">Signal</keyword>
<evidence type="ECO:0000256" key="1">
    <source>
        <dbReference type="SAM" id="SignalP"/>
    </source>
</evidence>
<evidence type="ECO:0000313" key="3">
    <source>
        <dbReference type="EMBL" id="MBC8603243.1"/>
    </source>
</evidence>
<sequence length="286" mass="32956">MRTTIFKTLFKICLLLSCMAVWSGCNDSDEWEQEGMEISCTLVKTVENGTEVEYPIKISPSLSLKKDNTLEGLAVINEIRGSYMYNTDNSKFKIDELVMTELGSPSPYSDAEHMYLGYLRDVSSFKQEGETIKLYFGEDSYLEYKLKNPDDLEEEVPSYKLTGEGIYWKLTKAVENGKIIKNIKEEEDYESYKVFTLSFEGDGSFKETGKFKGYSSTNAIEGTYTANNKQSTIYLTEIFGTDLGESEFGYQYMDTLRSIYSWIYYDGCLLLYYGDNSYFQYELIEE</sequence>
<dbReference type="Proteomes" id="UP000256321">
    <property type="component" value="Unassembled WGS sequence"/>
</dbReference>
<dbReference type="AlphaFoldDB" id="A0A3D8HAP7"/>
<feature type="domain" description="DUF306" evidence="2">
    <location>
        <begin position="49"/>
        <end position="138"/>
    </location>
</feature>
<dbReference type="InterPro" id="IPR038670">
    <property type="entry name" value="HslJ-like_sf"/>
</dbReference>
<accession>A0A3D8HAP7</accession>
<dbReference type="EMBL" id="QREV01000051">
    <property type="protein sequence ID" value="RDU48008.1"/>
    <property type="molecule type" value="Genomic_DNA"/>
</dbReference>
<dbReference type="RefSeq" id="WP_115500738.1">
    <property type="nucleotide sequence ID" value="NZ_JACRTI010000051.1"/>
</dbReference>
<gene>
    <name evidence="4" type="ORF">DWU89_16545</name>
    <name evidence="3" type="ORF">H8784_16140</name>
</gene>
<comment type="caution">
    <text evidence="4">The sequence shown here is derived from an EMBL/GenBank/DDBJ whole genome shotgun (WGS) entry which is preliminary data.</text>
</comment>
<dbReference type="Proteomes" id="UP000629596">
    <property type="component" value="Unassembled WGS sequence"/>
</dbReference>
<dbReference type="InterPro" id="IPR005184">
    <property type="entry name" value="DUF306_Meta_HslJ"/>
</dbReference>